<dbReference type="Gene3D" id="3.40.190.10">
    <property type="entry name" value="Periplasmic binding protein-like II"/>
    <property type="match status" value="2"/>
</dbReference>
<dbReference type="AlphaFoldDB" id="H0QK03"/>
<evidence type="ECO:0000313" key="5">
    <source>
        <dbReference type="Proteomes" id="UP000003828"/>
    </source>
</evidence>
<dbReference type="STRING" id="1077972.ARGLB_037_00940"/>
<evidence type="ECO:0000256" key="2">
    <source>
        <dbReference type="SAM" id="SignalP"/>
    </source>
</evidence>
<comment type="caution">
    <text evidence="4">The sequence shown here is derived from an EMBL/GenBank/DDBJ whole genome shotgun (WGS) entry which is preliminary data.</text>
</comment>
<dbReference type="PANTHER" id="PTHR35936">
    <property type="entry name" value="MEMBRANE-BOUND LYTIC MUREIN TRANSGLYCOSYLASE F"/>
    <property type="match status" value="1"/>
</dbReference>
<feature type="signal peptide" evidence="2">
    <location>
        <begin position="1"/>
        <end position="26"/>
    </location>
</feature>
<keyword evidence="1 2" id="KW-0732">Signal</keyword>
<evidence type="ECO:0000313" key="4">
    <source>
        <dbReference type="EMBL" id="GAB13243.1"/>
    </source>
</evidence>
<dbReference type="RefSeq" id="WP_003800299.1">
    <property type="nucleotide sequence ID" value="NZ_BAEG01000037.1"/>
</dbReference>
<dbReference type="EMBL" id="BAEG01000037">
    <property type="protein sequence ID" value="GAB13243.1"/>
    <property type="molecule type" value="Genomic_DNA"/>
</dbReference>
<dbReference type="SUPFAM" id="SSF53850">
    <property type="entry name" value="Periplasmic binding protein-like II"/>
    <property type="match status" value="1"/>
</dbReference>
<name>H0QK03_ARTG1</name>
<sequence>MMTPLKRNALILMTLASLALPLAGCAGTAPEQTESGPQGLIQPGFLTTCTYPEYHPMEYFEGGTGGEIVGFDVDLARAVGDSWGVQTKVVNTAFDGLIPGLDAQRCDLVISGLSVSDARREVADAVPYMLTGYDFGVQSGEKSLENPEDYSGRTVAVLAGSRMVAKLKTVNEQLASEGKPLIKIDEYPGTPLAAGAVISGKADAVIDTDIAIASLVSKSNGTLEAVTSAFKPDEVFGAYLRKDGTLTGAFKDALKELQEKGTLAALADRYGLDPNKIDLSSNLSSKQ</sequence>
<keyword evidence="5" id="KW-1185">Reference proteome</keyword>
<protein>
    <submittedName>
        <fullName evidence="4">Amino acid ABC transporter amino acid-binding protein</fullName>
    </submittedName>
</protein>
<proteinExistence type="predicted"/>
<evidence type="ECO:0000256" key="1">
    <source>
        <dbReference type="ARBA" id="ARBA00022729"/>
    </source>
</evidence>
<gene>
    <name evidence="4" type="ORF">ARGLB_037_00940</name>
</gene>
<organism evidence="4 5">
    <name type="scientific">Arthrobacter globiformis (strain ATCC 8010 / DSM 20124 / JCM 1332 / NBRC 12137 / NCIMB 8907 / NRRL B-2979 / 168)</name>
    <dbReference type="NCBI Taxonomy" id="1077972"/>
    <lineage>
        <taxon>Bacteria</taxon>
        <taxon>Bacillati</taxon>
        <taxon>Actinomycetota</taxon>
        <taxon>Actinomycetes</taxon>
        <taxon>Micrococcales</taxon>
        <taxon>Micrococcaceae</taxon>
        <taxon>Arthrobacter</taxon>
    </lineage>
</organism>
<feature type="domain" description="Solute-binding protein family 3/N-terminal" evidence="3">
    <location>
        <begin position="45"/>
        <end position="274"/>
    </location>
</feature>
<feature type="chain" id="PRO_5038936370" evidence="2">
    <location>
        <begin position="27"/>
        <end position="287"/>
    </location>
</feature>
<dbReference type="PANTHER" id="PTHR35936:SF17">
    <property type="entry name" value="ARGININE-BINDING EXTRACELLULAR PROTEIN ARTP"/>
    <property type="match status" value="1"/>
</dbReference>
<accession>H0QK03</accession>
<dbReference type="Pfam" id="PF00497">
    <property type="entry name" value="SBP_bac_3"/>
    <property type="match status" value="1"/>
</dbReference>
<dbReference type="Proteomes" id="UP000003828">
    <property type="component" value="Unassembled WGS sequence"/>
</dbReference>
<dbReference type="InterPro" id="IPR001638">
    <property type="entry name" value="Solute-binding_3/MltF_N"/>
</dbReference>
<dbReference type="SMART" id="SM00062">
    <property type="entry name" value="PBPb"/>
    <property type="match status" value="1"/>
</dbReference>
<reference evidence="4 5" key="1">
    <citation type="submission" date="2011-12" db="EMBL/GenBank/DDBJ databases">
        <title>Whole genome shotgun sequence of Arthrobacter globiformis NBRC 12137.</title>
        <authorList>
            <person name="Miyazawa S."/>
            <person name="Hosoyama A."/>
            <person name="Tsuchikane K."/>
            <person name="Katsumata H."/>
            <person name="Yamazaki S."/>
            <person name="Fujita N."/>
        </authorList>
    </citation>
    <scope>NUCLEOTIDE SEQUENCE [LARGE SCALE GENOMIC DNA]</scope>
    <source>
        <strain evidence="4 5">NBRC 12137</strain>
    </source>
</reference>
<dbReference type="eggNOG" id="COG0834">
    <property type="taxonomic scope" value="Bacteria"/>
</dbReference>
<evidence type="ECO:0000259" key="3">
    <source>
        <dbReference type="SMART" id="SM00062"/>
    </source>
</evidence>